<comment type="caution">
    <text evidence="2">The sequence shown here is derived from an EMBL/GenBank/DDBJ whole genome shotgun (WGS) entry which is preliminary data.</text>
</comment>
<name>A0ABU6QMT4_9FABA</name>
<feature type="region of interest" description="Disordered" evidence="1">
    <location>
        <begin position="1"/>
        <end position="32"/>
    </location>
</feature>
<proteinExistence type="predicted"/>
<accession>A0ABU6QMT4</accession>
<protein>
    <submittedName>
        <fullName evidence="2">Uncharacterized protein</fullName>
    </submittedName>
</protein>
<organism evidence="2 3">
    <name type="scientific">Stylosanthes scabra</name>
    <dbReference type="NCBI Taxonomy" id="79078"/>
    <lineage>
        <taxon>Eukaryota</taxon>
        <taxon>Viridiplantae</taxon>
        <taxon>Streptophyta</taxon>
        <taxon>Embryophyta</taxon>
        <taxon>Tracheophyta</taxon>
        <taxon>Spermatophyta</taxon>
        <taxon>Magnoliopsida</taxon>
        <taxon>eudicotyledons</taxon>
        <taxon>Gunneridae</taxon>
        <taxon>Pentapetalae</taxon>
        <taxon>rosids</taxon>
        <taxon>fabids</taxon>
        <taxon>Fabales</taxon>
        <taxon>Fabaceae</taxon>
        <taxon>Papilionoideae</taxon>
        <taxon>50 kb inversion clade</taxon>
        <taxon>dalbergioids sensu lato</taxon>
        <taxon>Dalbergieae</taxon>
        <taxon>Pterocarpus clade</taxon>
        <taxon>Stylosanthes</taxon>
    </lineage>
</organism>
<dbReference type="Proteomes" id="UP001341840">
    <property type="component" value="Unassembled WGS sequence"/>
</dbReference>
<keyword evidence="3" id="KW-1185">Reference proteome</keyword>
<feature type="region of interest" description="Disordered" evidence="1">
    <location>
        <begin position="99"/>
        <end position="118"/>
    </location>
</feature>
<dbReference type="EMBL" id="JASCZI010000679">
    <property type="protein sequence ID" value="MED6112955.1"/>
    <property type="molecule type" value="Genomic_DNA"/>
</dbReference>
<evidence type="ECO:0000256" key="1">
    <source>
        <dbReference type="SAM" id="MobiDB-lite"/>
    </source>
</evidence>
<sequence length="118" mass="12753">KGLVLEGLPSGPSAEKSTVEIGRSDGMSSKDEPKEVEGHILEDVDGLCQHIVEHERVIGAKVETQSVETNTMKGVLTSHRKILQILWEDYASRKKHGNAAVEGKTTIATAKGVTGKHR</sequence>
<feature type="non-terminal residue" evidence="2">
    <location>
        <position position="1"/>
    </location>
</feature>
<evidence type="ECO:0000313" key="2">
    <source>
        <dbReference type="EMBL" id="MED6112955.1"/>
    </source>
</evidence>
<evidence type="ECO:0000313" key="3">
    <source>
        <dbReference type="Proteomes" id="UP001341840"/>
    </source>
</evidence>
<gene>
    <name evidence="2" type="ORF">PIB30_066490</name>
</gene>
<reference evidence="2 3" key="1">
    <citation type="journal article" date="2023" name="Plants (Basel)">
        <title>Bridging the Gap: Combining Genomics and Transcriptomics Approaches to Understand Stylosanthes scabra, an Orphan Legume from the Brazilian Caatinga.</title>
        <authorList>
            <person name="Ferreira-Neto J.R.C."/>
            <person name="da Silva M.D."/>
            <person name="Binneck E."/>
            <person name="de Melo N.F."/>
            <person name="da Silva R.H."/>
            <person name="de Melo A.L.T.M."/>
            <person name="Pandolfi V."/>
            <person name="Bustamante F.O."/>
            <person name="Brasileiro-Vidal A.C."/>
            <person name="Benko-Iseppon A.M."/>
        </authorList>
    </citation>
    <scope>NUCLEOTIDE SEQUENCE [LARGE SCALE GENOMIC DNA]</scope>
    <source>
        <tissue evidence="2">Leaves</tissue>
    </source>
</reference>